<gene>
    <name evidence="2" type="ORF">J2Z21_006960</name>
</gene>
<feature type="transmembrane region" description="Helical" evidence="1">
    <location>
        <begin position="125"/>
        <end position="145"/>
    </location>
</feature>
<keyword evidence="1" id="KW-0812">Transmembrane</keyword>
<reference evidence="2 3" key="1">
    <citation type="submission" date="2021-03" db="EMBL/GenBank/DDBJ databases">
        <title>Genomic Encyclopedia of Type Strains, Phase IV (KMG-IV): sequencing the most valuable type-strain genomes for metagenomic binning, comparative biology and taxonomic classification.</title>
        <authorList>
            <person name="Goeker M."/>
        </authorList>
    </citation>
    <scope>NUCLEOTIDE SEQUENCE [LARGE SCALE GENOMIC DNA]</scope>
    <source>
        <strain evidence="2 3">DSM 40499</strain>
    </source>
</reference>
<sequence length="169" mass="18602">MTMARFARWYGSGPLHLLVLIASFALTGYALVRLFAVQPWEVAIWFVGAAILHDLILLPLYSLADLSALSVLRHRAADGPTVPWINHLRVPAFLSGLLLLVWFPFVLRLAAPYPGDTGLSDSMYLGRWLAITGVLFAASAVAFAMRLRRVRRLGRSDKNRPAAEHGAAP</sequence>
<proteinExistence type="predicted"/>
<comment type="caution">
    <text evidence="2">The sequence shown here is derived from an EMBL/GenBank/DDBJ whole genome shotgun (WGS) entry which is preliminary data.</text>
</comment>
<evidence type="ECO:0000256" key="1">
    <source>
        <dbReference type="SAM" id="Phobius"/>
    </source>
</evidence>
<name>A0ABS4M2X3_9ACTN</name>
<accession>A0ABS4M2X3</accession>
<keyword evidence="3" id="KW-1185">Reference proteome</keyword>
<organism evidence="2 3">
    <name type="scientific">Streptomyces griseochromogenes</name>
    <dbReference type="NCBI Taxonomy" id="68214"/>
    <lineage>
        <taxon>Bacteria</taxon>
        <taxon>Bacillati</taxon>
        <taxon>Actinomycetota</taxon>
        <taxon>Actinomycetes</taxon>
        <taxon>Kitasatosporales</taxon>
        <taxon>Streptomycetaceae</taxon>
        <taxon>Streptomyces</taxon>
    </lineage>
</organism>
<feature type="transmembrane region" description="Helical" evidence="1">
    <location>
        <begin position="15"/>
        <end position="36"/>
    </location>
</feature>
<feature type="transmembrane region" description="Helical" evidence="1">
    <location>
        <begin position="42"/>
        <end position="63"/>
    </location>
</feature>
<evidence type="ECO:0000313" key="3">
    <source>
        <dbReference type="Proteomes" id="UP001519309"/>
    </source>
</evidence>
<protein>
    <recommendedName>
        <fullName evidence="4">Lipoprotein</fullName>
    </recommendedName>
</protein>
<dbReference type="EMBL" id="JAGGLP010000018">
    <property type="protein sequence ID" value="MBP2053958.1"/>
    <property type="molecule type" value="Genomic_DNA"/>
</dbReference>
<dbReference type="Proteomes" id="UP001519309">
    <property type="component" value="Unassembled WGS sequence"/>
</dbReference>
<evidence type="ECO:0000313" key="2">
    <source>
        <dbReference type="EMBL" id="MBP2053958.1"/>
    </source>
</evidence>
<keyword evidence="1" id="KW-0472">Membrane</keyword>
<feature type="transmembrane region" description="Helical" evidence="1">
    <location>
        <begin position="84"/>
        <end position="105"/>
    </location>
</feature>
<evidence type="ECO:0008006" key="4">
    <source>
        <dbReference type="Google" id="ProtNLM"/>
    </source>
</evidence>
<keyword evidence="1" id="KW-1133">Transmembrane helix</keyword>